<feature type="transmembrane region" description="Helical" evidence="14">
    <location>
        <begin position="12"/>
        <end position="32"/>
    </location>
</feature>
<feature type="transmembrane region" description="Helical" evidence="14">
    <location>
        <begin position="186"/>
        <end position="206"/>
    </location>
</feature>
<evidence type="ECO:0000256" key="3">
    <source>
        <dbReference type="ARBA" id="ARBA00012438"/>
    </source>
</evidence>
<evidence type="ECO:0000256" key="8">
    <source>
        <dbReference type="ARBA" id="ARBA00022741"/>
    </source>
</evidence>
<keyword evidence="4" id="KW-1003">Cell membrane</keyword>
<evidence type="ECO:0000256" key="11">
    <source>
        <dbReference type="ARBA" id="ARBA00022989"/>
    </source>
</evidence>
<dbReference type="Proteomes" id="UP000664857">
    <property type="component" value="Unassembled WGS sequence"/>
</dbReference>
<evidence type="ECO:0000256" key="2">
    <source>
        <dbReference type="ARBA" id="ARBA00004651"/>
    </source>
</evidence>
<dbReference type="InterPro" id="IPR003594">
    <property type="entry name" value="HATPase_dom"/>
</dbReference>
<keyword evidence="8" id="KW-0547">Nucleotide-binding</keyword>
<dbReference type="SUPFAM" id="SSF55781">
    <property type="entry name" value="GAF domain-like"/>
    <property type="match status" value="1"/>
</dbReference>
<keyword evidence="17" id="KW-1185">Reference proteome</keyword>
<evidence type="ECO:0000256" key="14">
    <source>
        <dbReference type="SAM" id="Phobius"/>
    </source>
</evidence>
<dbReference type="PANTHER" id="PTHR34220:SF7">
    <property type="entry name" value="SENSOR HISTIDINE KINASE YPDA"/>
    <property type="match status" value="1"/>
</dbReference>
<keyword evidence="11 14" id="KW-1133">Transmembrane helix</keyword>
<evidence type="ECO:0000313" key="17">
    <source>
        <dbReference type="Proteomes" id="UP000664857"/>
    </source>
</evidence>
<comment type="caution">
    <text evidence="16">The sequence shown here is derived from an EMBL/GenBank/DDBJ whole genome shotgun (WGS) entry which is preliminary data.</text>
</comment>
<reference evidence="16 17" key="1">
    <citation type="submission" date="2021-03" db="EMBL/GenBank/DDBJ databases">
        <title>Enterococcal diversity collection.</title>
        <authorList>
            <person name="Gilmore M.S."/>
            <person name="Schwartzman J."/>
            <person name="Van Tyne D."/>
            <person name="Martin M."/>
            <person name="Earl A.M."/>
            <person name="Manson A.L."/>
            <person name="Straub T."/>
            <person name="Salamzade R."/>
            <person name="Saavedra J."/>
            <person name="Lebreton F."/>
            <person name="Prichula J."/>
            <person name="Schaufler K."/>
            <person name="Gaca A."/>
            <person name="Sgardioli B."/>
            <person name="Wagenaar J."/>
            <person name="Strong T."/>
        </authorList>
    </citation>
    <scope>NUCLEOTIDE SEQUENCE [LARGE SCALE GENOMIC DNA]</scope>
    <source>
        <strain evidence="16 17">DIV0080</strain>
    </source>
</reference>
<dbReference type="Pfam" id="PF02518">
    <property type="entry name" value="HATPase_c"/>
    <property type="match status" value="1"/>
</dbReference>
<dbReference type="PANTHER" id="PTHR34220">
    <property type="entry name" value="SENSOR HISTIDINE KINASE YPDA"/>
    <property type="match status" value="1"/>
</dbReference>
<proteinExistence type="predicted"/>
<dbReference type="RefSeq" id="WP_206964103.1">
    <property type="nucleotide sequence ID" value="NZ_JAFLVX010000002.1"/>
</dbReference>
<evidence type="ECO:0000256" key="6">
    <source>
        <dbReference type="ARBA" id="ARBA00022679"/>
    </source>
</evidence>
<evidence type="ECO:0000256" key="7">
    <source>
        <dbReference type="ARBA" id="ARBA00022692"/>
    </source>
</evidence>
<dbReference type="EMBL" id="JAFLVX010000002">
    <property type="protein sequence ID" value="MBO0475503.1"/>
    <property type="molecule type" value="Genomic_DNA"/>
</dbReference>
<feature type="transmembrane region" description="Helical" evidence="14">
    <location>
        <begin position="123"/>
        <end position="143"/>
    </location>
</feature>
<feature type="transmembrane region" description="Helical" evidence="14">
    <location>
        <begin position="155"/>
        <end position="174"/>
    </location>
</feature>
<dbReference type="SMART" id="SM00387">
    <property type="entry name" value="HATPase_c"/>
    <property type="match status" value="1"/>
</dbReference>
<keyword evidence="6" id="KW-0808">Transferase</keyword>
<keyword evidence="7 14" id="KW-0812">Transmembrane</keyword>
<comment type="subcellular location">
    <subcellularLocation>
        <location evidence="2">Cell membrane</location>
        <topology evidence="2">Multi-pass membrane protein</topology>
    </subcellularLocation>
</comment>
<feature type="transmembrane region" description="Helical" evidence="14">
    <location>
        <begin position="88"/>
        <end position="111"/>
    </location>
</feature>
<dbReference type="InterPro" id="IPR036890">
    <property type="entry name" value="HATPase_C_sf"/>
</dbReference>
<dbReference type="InterPro" id="IPR011620">
    <property type="entry name" value="Sig_transdc_His_kinase_LytS_TM"/>
</dbReference>
<dbReference type="Pfam" id="PF07694">
    <property type="entry name" value="5TM-5TMR_LYT"/>
    <property type="match status" value="1"/>
</dbReference>
<keyword evidence="10" id="KW-0067">ATP-binding</keyword>
<evidence type="ECO:0000256" key="10">
    <source>
        <dbReference type="ARBA" id="ARBA00022840"/>
    </source>
</evidence>
<evidence type="ECO:0000313" key="16">
    <source>
        <dbReference type="EMBL" id="MBO0475503.1"/>
    </source>
</evidence>
<protein>
    <recommendedName>
        <fullName evidence="3">histidine kinase</fullName>
        <ecNumber evidence="3">2.7.13.3</ecNumber>
    </recommendedName>
</protein>
<keyword evidence="5" id="KW-0597">Phosphoprotein</keyword>
<evidence type="ECO:0000259" key="15">
    <source>
        <dbReference type="PROSITE" id="PS50109"/>
    </source>
</evidence>
<dbReference type="InterPro" id="IPR003018">
    <property type="entry name" value="GAF"/>
</dbReference>
<evidence type="ECO:0000256" key="13">
    <source>
        <dbReference type="ARBA" id="ARBA00023136"/>
    </source>
</evidence>
<dbReference type="GO" id="GO:0016301">
    <property type="term" value="F:kinase activity"/>
    <property type="evidence" value="ECO:0007669"/>
    <property type="project" value="UniProtKB-KW"/>
</dbReference>
<accession>A0ABS3HQP2</accession>
<dbReference type="Gene3D" id="3.30.450.40">
    <property type="match status" value="1"/>
</dbReference>
<dbReference type="Pfam" id="PF06580">
    <property type="entry name" value="His_kinase"/>
    <property type="match status" value="1"/>
</dbReference>
<comment type="catalytic activity">
    <reaction evidence="1">
        <text>ATP + protein L-histidine = ADP + protein N-phospho-L-histidine.</text>
        <dbReference type="EC" id="2.7.13.3"/>
    </reaction>
</comment>
<dbReference type="SMART" id="SM00065">
    <property type="entry name" value="GAF"/>
    <property type="match status" value="1"/>
</dbReference>
<dbReference type="InterPro" id="IPR050640">
    <property type="entry name" value="Bact_2-comp_sensor_kinase"/>
</dbReference>
<keyword evidence="9 16" id="KW-0418">Kinase</keyword>
<keyword evidence="12" id="KW-0902">Two-component regulatory system</keyword>
<dbReference type="Gene3D" id="3.30.565.10">
    <property type="entry name" value="Histidine kinase-like ATPase, C-terminal domain"/>
    <property type="match status" value="1"/>
</dbReference>
<evidence type="ECO:0000256" key="1">
    <source>
        <dbReference type="ARBA" id="ARBA00000085"/>
    </source>
</evidence>
<evidence type="ECO:0000256" key="12">
    <source>
        <dbReference type="ARBA" id="ARBA00023012"/>
    </source>
</evidence>
<evidence type="ECO:0000256" key="5">
    <source>
        <dbReference type="ARBA" id="ARBA00022553"/>
    </source>
</evidence>
<evidence type="ECO:0000256" key="4">
    <source>
        <dbReference type="ARBA" id="ARBA00022475"/>
    </source>
</evidence>
<dbReference type="InterPro" id="IPR010559">
    <property type="entry name" value="Sig_transdc_His_kin_internal"/>
</dbReference>
<evidence type="ECO:0000256" key="9">
    <source>
        <dbReference type="ARBA" id="ARBA00022777"/>
    </source>
</evidence>
<feature type="transmembrane region" description="Helical" evidence="14">
    <location>
        <begin position="44"/>
        <end position="68"/>
    </location>
</feature>
<feature type="domain" description="Histidine kinase" evidence="15">
    <location>
        <begin position="478"/>
        <end position="581"/>
    </location>
</feature>
<dbReference type="InterPro" id="IPR005467">
    <property type="entry name" value="His_kinase_dom"/>
</dbReference>
<name>A0ABS3HQP2_9ENTE</name>
<dbReference type="EC" id="2.7.13.3" evidence="3"/>
<keyword evidence="13 14" id="KW-0472">Membrane</keyword>
<sequence>MIDLFIMMMERVGLIILLAYLLVNVTYFKKLLYERELFQSKVKLILFFGVFAIISNLTGIEISGDKIILSNVLTHISNEAAIANTRTLAISVSGLVGGPVVGTVVGLIAGVHRAFQGTGTTGLFYIPSSIIIGILSGYFGGLLSKQQLFPNPLKSGLVSALMELIQMIFVLLFTGSLAEGVELVKLISVPMILLNSVGTFIFMSILNSTINQVEEAKAIQTHDVLELAAKTLPYFREGLKPDTSRSVAKIIQHYTKVSAVSITDKHKILAHVGAGSDHHIPEKDVITELSKEVLHSGEMAVAYHKEEVGCTEESCPLSAAIVIPLRSQGNVAGTLKLYFTDSRHLTELMKSLAEGLGTIFSSQIELGEAEEQTQLLKDAEIKSLQSQVNPHFFFNAINTISALMRRDSEKARELLLQLSQYFRSNLIGAAETLIPLEQELAQVDAYLNLEQTRFPDKYQVRFQIEEETRQMKIPPFSLQILIENAIKHAFDKRRNDNQIKVTIRTRDNRLEIEVVDNGTGITDERILQIGQGVLTSEVGSGTALYNLVRRINNLFGEEGSLTISSLSEGGSRFLIQLPVMREETL</sequence>
<dbReference type="PROSITE" id="PS50109">
    <property type="entry name" value="HIS_KIN"/>
    <property type="match status" value="1"/>
</dbReference>
<dbReference type="InterPro" id="IPR029016">
    <property type="entry name" value="GAF-like_dom_sf"/>
</dbReference>
<gene>
    <name evidence="16" type="ORF">DOK76_00390</name>
</gene>
<dbReference type="SUPFAM" id="SSF55874">
    <property type="entry name" value="ATPase domain of HSP90 chaperone/DNA topoisomerase II/histidine kinase"/>
    <property type="match status" value="1"/>
</dbReference>
<organism evidence="16 17">
    <name type="scientific">Candidatus Vagococcus giribetii</name>
    <dbReference type="NCBI Taxonomy" id="2230876"/>
    <lineage>
        <taxon>Bacteria</taxon>
        <taxon>Bacillati</taxon>
        <taxon>Bacillota</taxon>
        <taxon>Bacilli</taxon>
        <taxon>Lactobacillales</taxon>
        <taxon>Enterococcaceae</taxon>
        <taxon>Vagococcus</taxon>
    </lineage>
</organism>